<evidence type="ECO:0000256" key="5">
    <source>
        <dbReference type="ARBA" id="ARBA00069073"/>
    </source>
</evidence>
<proteinExistence type="inferred from homology"/>
<dbReference type="PATRIC" id="fig|2340.3.peg.1194"/>
<organism evidence="8 9">
    <name type="scientific">Solemya velum gill symbiont</name>
    <dbReference type="NCBI Taxonomy" id="2340"/>
    <lineage>
        <taxon>Bacteria</taxon>
        <taxon>Pseudomonadati</taxon>
        <taxon>Pseudomonadota</taxon>
        <taxon>Gammaproteobacteria</taxon>
        <taxon>sulfur-oxidizing symbionts</taxon>
    </lineage>
</organism>
<dbReference type="PROSITE" id="PS50893">
    <property type="entry name" value="ABC_TRANSPORTER_2"/>
    <property type="match status" value="2"/>
</dbReference>
<dbReference type="Proteomes" id="UP000030856">
    <property type="component" value="Unassembled WGS sequence"/>
</dbReference>
<dbReference type="Pfam" id="PF12848">
    <property type="entry name" value="ABC_tran_Xtn"/>
    <property type="match status" value="1"/>
</dbReference>
<dbReference type="InterPro" id="IPR032781">
    <property type="entry name" value="ABC_tran_Xtn"/>
</dbReference>
<evidence type="ECO:0000313" key="8">
    <source>
        <dbReference type="EMBL" id="KHF26680.1"/>
    </source>
</evidence>
<dbReference type="InterPro" id="IPR050611">
    <property type="entry name" value="ABCF"/>
</dbReference>
<dbReference type="FunFam" id="3.40.50.300:FF:002053">
    <property type="entry name" value="ABC transporter ATP-binding protein"/>
    <property type="match status" value="1"/>
</dbReference>
<dbReference type="FunFam" id="3.40.50.300:FF:000011">
    <property type="entry name" value="Putative ABC transporter ATP-binding component"/>
    <property type="match status" value="1"/>
</dbReference>
<dbReference type="AlphaFoldDB" id="A0A0B0HC94"/>
<dbReference type="SMART" id="SM00382">
    <property type="entry name" value="AAA"/>
    <property type="match status" value="2"/>
</dbReference>
<dbReference type="Gene3D" id="3.40.50.300">
    <property type="entry name" value="P-loop containing nucleotide triphosphate hydrolases"/>
    <property type="match status" value="2"/>
</dbReference>
<evidence type="ECO:0000313" key="9">
    <source>
        <dbReference type="Proteomes" id="UP000030856"/>
    </source>
</evidence>
<dbReference type="InterPro" id="IPR027417">
    <property type="entry name" value="P-loop_NTPase"/>
</dbReference>
<keyword evidence="9" id="KW-1185">Reference proteome</keyword>
<name>A0A0B0HC94_SOVGS</name>
<dbReference type="CDD" id="cd03221">
    <property type="entry name" value="ABCF_EF-3"/>
    <property type="match status" value="2"/>
</dbReference>
<feature type="domain" description="ABC transporter" evidence="7">
    <location>
        <begin position="310"/>
        <end position="524"/>
    </location>
</feature>
<feature type="compositionally biased region" description="Polar residues" evidence="6">
    <location>
        <begin position="523"/>
        <end position="536"/>
    </location>
</feature>
<dbReference type="InterPro" id="IPR003593">
    <property type="entry name" value="AAA+_ATPase"/>
</dbReference>
<dbReference type="OrthoDB" id="9808609at2"/>
<evidence type="ECO:0000256" key="4">
    <source>
        <dbReference type="ARBA" id="ARBA00061571"/>
    </source>
</evidence>
<evidence type="ECO:0000256" key="2">
    <source>
        <dbReference type="ARBA" id="ARBA00022741"/>
    </source>
</evidence>
<comment type="caution">
    <text evidence="8">The sequence shown here is derived from an EMBL/GenBank/DDBJ whole genome shotgun (WGS) entry which is preliminary data.</text>
</comment>
<evidence type="ECO:0000256" key="3">
    <source>
        <dbReference type="ARBA" id="ARBA00022840"/>
    </source>
</evidence>
<evidence type="ECO:0000256" key="6">
    <source>
        <dbReference type="SAM" id="MobiDB-lite"/>
    </source>
</evidence>
<feature type="compositionally biased region" description="Basic and acidic residues" evidence="6">
    <location>
        <begin position="537"/>
        <end position="551"/>
    </location>
</feature>
<protein>
    <recommendedName>
        <fullName evidence="5">Probable ATP-binding protein YheS</fullName>
    </recommendedName>
</protein>
<dbReference type="SUPFAM" id="SSF52540">
    <property type="entry name" value="P-loop containing nucleoside triphosphate hydrolases"/>
    <property type="match status" value="2"/>
</dbReference>
<keyword evidence="3" id="KW-0067">ATP-binding</keyword>
<dbReference type="PANTHER" id="PTHR19211:SF14">
    <property type="entry name" value="ATP-BINDING CASSETTE SUB-FAMILY F MEMBER 1"/>
    <property type="match status" value="1"/>
</dbReference>
<dbReference type="InterPro" id="IPR003439">
    <property type="entry name" value="ABC_transporter-like_ATP-bd"/>
</dbReference>
<dbReference type="GO" id="GO:0005524">
    <property type="term" value="F:ATP binding"/>
    <property type="evidence" value="ECO:0007669"/>
    <property type="project" value="UniProtKB-KW"/>
</dbReference>
<dbReference type="PANTHER" id="PTHR19211">
    <property type="entry name" value="ATP-BINDING TRANSPORT PROTEIN-RELATED"/>
    <property type="match status" value="1"/>
</dbReference>
<reference evidence="8 9" key="1">
    <citation type="journal article" date="2014" name="BMC Genomics">
        <title>The genome of the intracellular bacterium of the coastal bivalve, Solemya velum: a blueprint for thriving in and out of symbiosis.</title>
        <authorList>
            <person name="Dmytrenko O."/>
            <person name="Russell S.L."/>
            <person name="Loo W.T."/>
            <person name="Fontanez K.M."/>
            <person name="Liao L."/>
            <person name="Roeselers G."/>
            <person name="Sharma R."/>
            <person name="Stewart F.J."/>
            <person name="Newton I.L."/>
            <person name="Woyke T."/>
            <person name="Wu D."/>
            <person name="Lang J.M."/>
            <person name="Eisen J.A."/>
            <person name="Cavanaugh C.M."/>
        </authorList>
    </citation>
    <scope>NUCLEOTIDE SEQUENCE [LARGE SCALE GENOMIC DNA]</scope>
    <source>
        <strain evidence="8 9">WH</strain>
    </source>
</reference>
<dbReference type="Pfam" id="PF00005">
    <property type="entry name" value="ABC_tran"/>
    <property type="match status" value="2"/>
</dbReference>
<dbReference type="eggNOG" id="COG0488">
    <property type="taxonomic scope" value="Bacteria"/>
</dbReference>
<feature type="region of interest" description="Disordered" evidence="6">
    <location>
        <begin position="523"/>
        <end position="551"/>
    </location>
</feature>
<dbReference type="GO" id="GO:0016887">
    <property type="term" value="F:ATP hydrolysis activity"/>
    <property type="evidence" value="ECO:0007669"/>
    <property type="project" value="InterPro"/>
</dbReference>
<evidence type="ECO:0000256" key="1">
    <source>
        <dbReference type="ARBA" id="ARBA00022737"/>
    </source>
</evidence>
<feature type="domain" description="ABC transporter" evidence="7">
    <location>
        <begin position="2"/>
        <end position="243"/>
    </location>
</feature>
<dbReference type="RefSeq" id="WP_043116471.1">
    <property type="nucleotide sequence ID" value="NZ_JRAA01000001.1"/>
</dbReference>
<dbReference type="InterPro" id="IPR017871">
    <property type="entry name" value="ABC_transporter-like_CS"/>
</dbReference>
<accession>A0A0B0HC94</accession>
<dbReference type="STRING" id="2340.JV46_23310"/>
<sequence length="632" mass="71381">MISFDDVALRRGTRLLFEGASFRIHPGQKVALTGRNGTGKSSLFSMLLRELETDNGTLQLPDSWVIAHVAQQTPDSDRSALDFTLDGDTELRELQNAIEQEKDGHRHAELLARYEVIDGYCAESRAAQLLNGLGFSPEQVMQPVNSFSGGWRMRLNLAQALMCRSDLLLLDEPTNHLDLDAVIWLEQYLRDYQGTLLLISHDRDFLDQVATHVLHIEQQGVVLYKGNYSTFEVTRSERLAQQQAAHEKQQAEIKHMRQFVERFRAKATKAKQAQSRLKALERMTLISSAHVDSPFHFSFAEPEKQPNPLLRLEQCSAGYGDKEILTTINLEIQQQQHIGLLGPNGAGKSTLIKLIAGTLAQTRGKRTLAQDCKIGYFAQHQLEQLHPQHSPFDHLRQLDAAISDQRARDFLGGFGFNGDRVYEKVAPFSGGEKARLALALIVYQKPNLLLLDEPTNHLDIEMRHALAQALQEFKGAMLIVSHDRFLMRATCDQLLLVDAGSVAPFDDDLDHYPAWIAARLQEQSAPESNRSNASQAQDRKDKKRKEAEQRKRLAPLKKLISQLEKQLDDLNRQKSAIEEQMAEPGIYDEENKERLKQLIADNSSIEQQIATAEESWMEKLEELEAETASQSA</sequence>
<dbReference type="PROSITE" id="PS00211">
    <property type="entry name" value="ABC_TRANSPORTER_1"/>
    <property type="match status" value="2"/>
</dbReference>
<comment type="similarity">
    <text evidence="4">Belongs to the ABC transporter superfamily. ABCF family. YheS subfamily.</text>
</comment>
<dbReference type="EMBL" id="JRAA01000001">
    <property type="protein sequence ID" value="KHF26680.1"/>
    <property type="molecule type" value="Genomic_DNA"/>
</dbReference>
<keyword evidence="2" id="KW-0547">Nucleotide-binding</keyword>
<gene>
    <name evidence="8" type="ORF">JV46_23310</name>
</gene>
<evidence type="ECO:0000259" key="7">
    <source>
        <dbReference type="PROSITE" id="PS50893"/>
    </source>
</evidence>
<keyword evidence="1" id="KW-0677">Repeat</keyword>